<evidence type="ECO:0000259" key="12">
    <source>
        <dbReference type="PROSITE" id="PS50011"/>
    </source>
</evidence>
<evidence type="ECO:0000256" key="4">
    <source>
        <dbReference type="ARBA" id="ARBA00022490"/>
    </source>
</evidence>
<dbReference type="InterPro" id="IPR050629">
    <property type="entry name" value="STE20/SPS1-PAK"/>
</dbReference>
<evidence type="ECO:0000256" key="8">
    <source>
        <dbReference type="ARBA" id="ARBA00022777"/>
    </source>
</evidence>
<comment type="similarity">
    <text evidence="2">Belongs to the protein kinase superfamily. STE Ser/Thr protein kinase family. STE20 subfamily.</text>
</comment>
<reference evidence="13 14" key="1">
    <citation type="journal article" date="2011" name="Genome Biol. Evol.">
        <title>Integration of the genetic map and genome assembly of fugu facilitates insights into distinct features of genome evolution in teleosts and mammals.</title>
        <authorList>
            <person name="Kai W."/>
            <person name="Kikuchi K."/>
            <person name="Tohari S."/>
            <person name="Chew A.K."/>
            <person name="Tay A."/>
            <person name="Fujiwara A."/>
            <person name="Hosoya S."/>
            <person name="Suetake H."/>
            <person name="Naruse K."/>
            <person name="Brenner S."/>
            <person name="Suzuki Y."/>
            <person name="Venkatesh B."/>
        </authorList>
    </citation>
    <scope>NUCLEOTIDE SEQUENCE [LARGE SCALE GENOMIC DNA]</scope>
</reference>
<evidence type="ECO:0000256" key="6">
    <source>
        <dbReference type="ARBA" id="ARBA00022679"/>
    </source>
</evidence>
<dbReference type="PROSITE" id="PS50011">
    <property type="entry name" value="PROTEIN_KINASE_DOM"/>
    <property type="match status" value="1"/>
</dbReference>
<dbReference type="Gene3D" id="3.30.200.20">
    <property type="entry name" value="Phosphorylase Kinase, domain 1"/>
    <property type="match status" value="1"/>
</dbReference>
<protein>
    <recommendedName>
        <fullName evidence="3">non-specific serine/threonine protein kinase</fullName>
        <ecNumber evidence="3">2.7.11.1</ecNumber>
    </recommendedName>
</protein>
<organism evidence="13 14">
    <name type="scientific">Takifugu rubripes</name>
    <name type="common">Japanese pufferfish</name>
    <name type="synonym">Fugu rubripes</name>
    <dbReference type="NCBI Taxonomy" id="31033"/>
    <lineage>
        <taxon>Eukaryota</taxon>
        <taxon>Metazoa</taxon>
        <taxon>Chordata</taxon>
        <taxon>Craniata</taxon>
        <taxon>Vertebrata</taxon>
        <taxon>Euteleostomi</taxon>
        <taxon>Actinopterygii</taxon>
        <taxon>Neopterygii</taxon>
        <taxon>Teleostei</taxon>
        <taxon>Neoteleostei</taxon>
        <taxon>Acanthomorphata</taxon>
        <taxon>Eupercaria</taxon>
        <taxon>Tetraodontiformes</taxon>
        <taxon>Tetradontoidea</taxon>
        <taxon>Tetraodontidae</taxon>
        <taxon>Takifugu</taxon>
    </lineage>
</organism>
<proteinExistence type="inferred from homology"/>
<reference evidence="13" key="3">
    <citation type="submission" date="2025-09" db="UniProtKB">
        <authorList>
            <consortium name="Ensembl"/>
        </authorList>
    </citation>
    <scope>IDENTIFICATION</scope>
</reference>
<dbReference type="Pfam" id="PF00069">
    <property type="entry name" value="Pkinase"/>
    <property type="match status" value="1"/>
</dbReference>
<dbReference type="FunFam" id="3.30.200.20:FF:000562">
    <property type="entry name" value="STE20/SPS1-related proline-alanine-rich protein kinase"/>
    <property type="match status" value="1"/>
</dbReference>
<comment type="catalytic activity">
    <reaction evidence="10">
        <text>L-threonyl-[protein] + ATP = O-phospho-L-threonyl-[protein] + ADP + H(+)</text>
        <dbReference type="Rhea" id="RHEA:46608"/>
        <dbReference type="Rhea" id="RHEA-COMP:11060"/>
        <dbReference type="Rhea" id="RHEA-COMP:11605"/>
        <dbReference type="ChEBI" id="CHEBI:15378"/>
        <dbReference type="ChEBI" id="CHEBI:30013"/>
        <dbReference type="ChEBI" id="CHEBI:30616"/>
        <dbReference type="ChEBI" id="CHEBI:61977"/>
        <dbReference type="ChEBI" id="CHEBI:456216"/>
        <dbReference type="EC" id="2.7.11.1"/>
    </reaction>
</comment>
<evidence type="ECO:0000256" key="5">
    <source>
        <dbReference type="ARBA" id="ARBA00022527"/>
    </source>
</evidence>
<dbReference type="CDD" id="cd06610">
    <property type="entry name" value="STKc_OSR1_SPAK"/>
    <property type="match status" value="1"/>
</dbReference>
<keyword evidence="9" id="KW-0067">ATP-binding</keyword>
<name>A0A674MU99_TAKRU</name>
<evidence type="ECO:0000256" key="2">
    <source>
        <dbReference type="ARBA" id="ARBA00008874"/>
    </source>
</evidence>
<dbReference type="GO" id="GO:0035556">
    <property type="term" value="P:intracellular signal transduction"/>
    <property type="evidence" value="ECO:0007669"/>
    <property type="project" value="TreeGrafter"/>
</dbReference>
<dbReference type="PANTHER" id="PTHR48012:SF14">
    <property type="entry name" value="STE20_SPS1-RELATED PROLINE-ALANINE-RICH PROTEIN KINASE"/>
    <property type="match status" value="1"/>
</dbReference>
<dbReference type="FunFam" id="1.10.510.10:FF:000068">
    <property type="entry name" value="STE20/SPS1-related proline-alanine-rich protein kinase"/>
    <property type="match status" value="1"/>
</dbReference>
<dbReference type="GO" id="GO:0005524">
    <property type="term" value="F:ATP binding"/>
    <property type="evidence" value="ECO:0007669"/>
    <property type="project" value="UniProtKB-KW"/>
</dbReference>
<feature type="domain" description="Protein kinase" evidence="12">
    <location>
        <begin position="5"/>
        <end position="287"/>
    </location>
</feature>
<comment type="subcellular location">
    <subcellularLocation>
        <location evidence="1">Cytoplasm</location>
    </subcellularLocation>
</comment>
<accession>A0A674MU99</accession>
<reference evidence="13" key="2">
    <citation type="submission" date="2025-08" db="UniProtKB">
        <authorList>
            <consortium name="Ensembl"/>
        </authorList>
    </citation>
    <scope>IDENTIFICATION</scope>
</reference>
<dbReference type="InterPro" id="IPR000719">
    <property type="entry name" value="Prot_kinase_dom"/>
</dbReference>
<keyword evidence="8" id="KW-0418">Kinase</keyword>
<keyword evidence="4" id="KW-0963">Cytoplasm</keyword>
<evidence type="ECO:0000256" key="9">
    <source>
        <dbReference type="ARBA" id="ARBA00022840"/>
    </source>
</evidence>
<comment type="catalytic activity">
    <reaction evidence="11">
        <text>L-seryl-[protein] + ATP = O-phospho-L-seryl-[protein] + ADP + H(+)</text>
        <dbReference type="Rhea" id="RHEA:17989"/>
        <dbReference type="Rhea" id="RHEA-COMP:9863"/>
        <dbReference type="Rhea" id="RHEA-COMP:11604"/>
        <dbReference type="ChEBI" id="CHEBI:15378"/>
        <dbReference type="ChEBI" id="CHEBI:29999"/>
        <dbReference type="ChEBI" id="CHEBI:30616"/>
        <dbReference type="ChEBI" id="CHEBI:83421"/>
        <dbReference type="ChEBI" id="CHEBI:456216"/>
        <dbReference type="EC" id="2.7.11.1"/>
    </reaction>
</comment>
<evidence type="ECO:0000256" key="10">
    <source>
        <dbReference type="ARBA" id="ARBA00047899"/>
    </source>
</evidence>
<dbReference type="GO" id="GO:0010820">
    <property type="term" value="P:positive regulation of T cell chemotaxis"/>
    <property type="evidence" value="ECO:0007669"/>
    <property type="project" value="TreeGrafter"/>
</dbReference>
<dbReference type="SMART" id="SM00220">
    <property type="entry name" value="S_TKc"/>
    <property type="match status" value="1"/>
</dbReference>
<dbReference type="Pfam" id="PF12202">
    <property type="entry name" value="OSR1_C"/>
    <property type="match status" value="1"/>
</dbReference>
<dbReference type="GO" id="GO:0004674">
    <property type="term" value="F:protein serine/threonine kinase activity"/>
    <property type="evidence" value="ECO:0007669"/>
    <property type="project" value="UniProtKB-KW"/>
</dbReference>
<dbReference type="Gene3D" id="3.10.20.90">
    <property type="entry name" value="Phosphatidylinositol 3-kinase Catalytic Subunit, Chain A, domain 1"/>
    <property type="match status" value="1"/>
</dbReference>
<dbReference type="Gene3D" id="1.10.510.10">
    <property type="entry name" value="Transferase(Phosphotransferase) domain 1"/>
    <property type="match status" value="1"/>
</dbReference>
<keyword evidence="14" id="KW-1185">Reference proteome</keyword>
<dbReference type="InterPro" id="IPR024678">
    <property type="entry name" value="Kinase_OSR1/WNK_CCT"/>
</dbReference>
<dbReference type="InterPro" id="IPR011009">
    <property type="entry name" value="Kinase-like_dom_sf"/>
</dbReference>
<dbReference type="Ensembl" id="ENSTRUT00000065698.1">
    <property type="protein sequence ID" value="ENSTRUP00000064601.1"/>
    <property type="gene ID" value="ENSTRUG00000000555.3"/>
</dbReference>
<evidence type="ECO:0000256" key="1">
    <source>
        <dbReference type="ARBA" id="ARBA00004496"/>
    </source>
</evidence>
<dbReference type="PANTHER" id="PTHR48012">
    <property type="entry name" value="STERILE20-LIKE KINASE, ISOFORM B-RELATED"/>
    <property type="match status" value="1"/>
</dbReference>
<evidence type="ECO:0000313" key="14">
    <source>
        <dbReference type="Proteomes" id="UP000005226"/>
    </source>
</evidence>
<evidence type="ECO:0000313" key="13">
    <source>
        <dbReference type="Ensembl" id="ENSTRUP00000064601.1"/>
    </source>
</evidence>
<evidence type="ECO:0000256" key="11">
    <source>
        <dbReference type="ARBA" id="ARBA00048679"/>
    </source>
</evidence>
<keyword evidence="7" id="KW-0547">Nucleotide-binding</keyword>
<dbReference type="GeneTree" id="ENSGT00940000154621"/>
<gene>
    <name evidence="13" type="primary">stk39</name>
</gene>
<evidence type="ECO:0000256" key="3">
    <source>
        <dbReference type="ARBA" id="ARBA00012513"/>
    </source>
</evidence>
<dbReference type="Proteomes" id="UP000005226">
    <property type="component" value="Chromosome 1"/>
</dbReference>
<keyword evidence="5" id="KW-0723">Serine/threonine-protein kinase</keyword>
<dbReference type="GO" id="GO:0005829">
    <property type="term" value="C:cytosol"/>
    <property type="evidence" value="ECO:0007669"/>
    <property type="project" value="TreeGrafter"/>
</dbReference>
<dbReference type="SUPFAM" id="SSF56112">
    <property type="entry name" value="Protein kinase-like (PK-like)"/>
    <property type="match status" value="1"/>
</dbReference>
<sequence>PWNDFTTPAWSDFGATAVVQAALCIPRQERVAIKRINLEKCQTSMDELLKEIQAMSQCNHPNVVSYYTSFVVKDELWLVMKLLSGGSMLDIIKHTNKEDNSIQALDEPIIATILKEVLEGLDYLHRNGQIHRDVKAGNILLGEDGSVQIADFGVSSFLATGGDMTRNKVRKTFVGTPCWMAPEVMEQVRGYDFKADIWSFGITAIELATGSAPYHRYPPMKVLMLTLQNDPPTLETGVEDKELLKKYGKSFRKLITMCLQKDPAKRPTAAELLKCKIFQKAKNREYLVEKLLCCAPKISQRAKKVRRVPGSSGHLHKTVDGDWEWSDDELDKGSEEGQAAVSQGRPNVLSLTHGASFLIAEALLRCGTHVLVTFLFICGRFLTQVEPFEDAPDSQGAVNMVLRLRNSRKELNDIRFEFTPGRDTAHGVSQELFSAGLVNGHDVVVVAANLQKIIDNPTTYKVLTFRLVSFGMIDDLKMLLSILSR</sequence>
<keyword evidence="6" id="KW-0808">Transferase</keyword>
<evidence type="ECO:0000256" key="7">
    <source>
        <dbReference type="ARBA" id="ARBA00022741"/>
    </source>
</evidence>
<dbReference type="EC" id="2.7.11.1" evidence="3"/>
<dbReference type="AlphaFoldDB" id="A0A674MU99"/>